<evidence type="ECO:0000256" key="4">
    <source>
        <dbReference type="ARBA" id="ARBA00022967"/>
    </source>
</evidence>
<dbReference type="GO" id="GO:0016887">
    <property type="term" value="F:ATP hydrolysis activity"/>
    <property type="evidence" value="ECO:0007669"/>
    <property type="project" value="InterPro"/>
</dbReference>
<keyword evidence="4" id="KW-1278">Translocase</keyword>
<dbReference type="FunFam" id="3.40.50.300:FF:000134">
    <property type="entry name" value="Iron-enterobactin ABC transporter ATP-binding protein"/>
    <property type="match status" value="1"/>
</dbReference>
<evidence type="ECO:0000313" key="6">
    <source>
        <dbReference type="EMBL" id="TVY04644.1"/>
    </source>
</evidence>
<dbReference type="OrthoDB" id="9787851at2"/>
<dbReference type="PANTHER" id="PTHR42794">
    <property type="entry name" value="HEMIN IMPORT ATP-BINDING PROTEIN HMUV"/>
    <property type="match status" value="1"/>
</dbReference>
<keyword evidence="1" id="KW-0813">Transport</keyword>
<dbReference type="SUPFAM" id="SSF52540">
    <property type="entry name" value="P-loop containing nucleoside triphosphate hydrolases"/>
    <property type="match status" value="1"/>
</dbReference>
<organism evidence="6 7">
    <name type="scientific">Cohnella terricola</name>
    <dbReference type="NCBI Taxonomy" id="1289167"/>
    <lineage>
        <taxon>Bacteria</taxon>
        <taxon>Bacillati</taxon>
        <taxon>Bacillota</taxon>
        <taxon>Bacilli</taxon>
        <taxon>Bacillales</taxon>
        <taxon>Paenibacillaceae</taxon>
        <taxon>Cohnella</taxon>
    </lineage>
</organism>
<dbReference type="InterPro" id="IPR027417">
    <property type="entry name" value="P-loop_NTPase"/>
</dbReference>
<keyword evidence="3 6" id="KW-0067">ATP-binding</keyword>
<evidence type="ECO:0000313" key="7">
    <source>
        <dbReference type="Proteomes" id="UP000316330"/>
    </source>
</evidence>
<protein>
    <submittedName>
        <fullName evidence="6">Heme ABC transporter ATP-binding protein</fullName>
    </submittedName>
</protein>
<dbReference type="Proteomes" id="UP000316330">
    <property type="component" value="Unassembled WGS sequence"/>
</dbReference>
<name>A0A559JXP2_9BACL</name>
<feature type="domain" description="ABC transporter" evidence="5">
    <location>
        <begin position="2"/>
        <end position="238"/>
    </location>
</feature>
<gene>
    <name evidence="6" type="ORF">FPZ45_01885</name>
</gene>
<dbReference type="PANTHER" id="PTHR42794:SF1">
    <property type="entry name" value="HEMIN IMPORT ATP-BINDING PROTEIN HMUV"/>
    <property type="match status" value="1"/>
</dbReference>
<sequence length="257" mass="28713">MLEARQLDYRIGDAVILRSIDLRVEKGSFCGIIGPNGSGKSTLLKLLSGIEPPERGEIMLEGRPLDNYGRKEIARRMAVLQQEPLPSLGYTVKEVVEMGRFPYQSWFGGEKDDPGPIIDRVMAELDLQRLSSRIVTELSGGERQRTALAKTLVQQPSVLMLDEPTTFLDIGFQIQMMDYVRKWRQDNGLTVVAVLHDLNLAAQYCDRLIVLHQGRVAAEGTPEEVLTVDLVHRVYGTKPIVLSHPDTGVPQILLKGR</sequence>
<proteinExistence type="predicted"/>
<keyword evidence="2" id="KW-0547">Nucleotide-binding</keyword>
<evidence type="ECO:0000256" key="2">
    <source>
        <dbReference type="ARBA" id="ARBA00022741"/>
    </source>
</evidence>
<comment type="caution">
    <text evidence="6">The sequence shown here is derived from an EMBL/GenBank/DDBJ whole genome shotgun (WGS) entry which is preliminary data.</text>
</comment>
<dbReference type="GO" id="GO:0005524">
    <property type="term" value="F:ATP binding"/>
    <property type="evidence" value="ECO:0007669"/>
    <property type="project" value="UniProtKB-KW"/>
</dbReference>
<evidence type="ECO:0000259" key="5">
    <source>
        <dbReference type="PROSITE" id="PS50893"/>
    </source>
</evidence>
<keyword evidence="7" id="KW-1185">Reference proteome</keyword>
<dbReference type="Pfam" id="PF00005">
    <property type="entry name" value="ABC_tran"/>
    <property type="match status" value="1"/>
</dbReference>
<dbReference type="EMBL" id="VNJJ01000001">
    <property type="protein sequence ID" value="TVY04644.1"/>
    <property type="molecule type" value="Genomic_DNA"/>
</dbReference>
<dbReference type="InterPro" id="IPR003593">
    <property type="entry name" value="AAA+_ATPase"/>
</dbReference>
<evidence type="ECO:0000256" key="3">
    <source>
        <dbReference type="ARBA" id="ARBA00022840"/>
    </source>
</evidence>
<dbReference type="SMART" id="SM00382">
    <property type="entry name" value="AAA"/>
    <property type="match status" value="1"/>
</dbReference>
<dbReference type="NCBIfam" id="NF010068">
    <property type="entry name" value="PRK13548.1"/>
    <property type="match status" value="1"/>
</dbReference>
<dbReference type="InterPro" id="IPR003439">
    <property type="entry name" value="ABC_transporter-like_ATP-bd"/>
</dbReference>
<dbReference type="Gene3D" id="3.40.50.300">
    <property type="entry name" value="P-loop containing nucleotide triphosphate hydrolases"/>
    <property type="match status" value="1"/>
</dbReference>
<evidence type="ECO:0000256" key="1">
    <source>
        <dbReference type="ARBA" id="ARBA00022448"/>
    </source>
</evidence>
<dbReference type="PROSITE" id="PS50893">
    <property type="entry name" value="ABC_TRANSPORTER_2"/>
    <property type="match status" value="1"/>
</dbReference>
<dbReference type="AlphaFoldDB" id="A0A559JXP2"/>
<accession>A0A559JXP2</accession>
<dbReference type="CDD" id="cd03214">
    <property type="entry name" value="ABC_Iron-Siderophores_B12_Hemin"/>
    <property type="match status" value="1"/>
</dbReference>
<reference evidence="6 7" key="1">
    <citation type="submission" date="2019-07" db="EMBL/GenBank/DDBJ databases">
        <authorList>
            <person name="Kim J."/>
        </authorList>
    </citation>
    <scope>NUCLEOTIDE SEQUENCE [LARGE SCALE GENOMIC DNA]</scope>
    <source>
        <strain evidence="6 7">G13</strain>
    </source>
</reference>